<dbReference type="GO" id="GO:0006508">
    <property type="term" value="P:proteolysis"/>
    <property type="evidence" value="ECO:0007669"/>
    <property type="project" value="UniProtKB-KW"/>
</dbReference>
<dbReference type="GeneID" id="9182607"/>
<dbReference type="KEGG" id="tml:GSTUM_00007783001"/>
<dbReference type="InParanoid" id="D5GH77"/>
<dbReference type="Gene3D" id="1.25.40.20">
    <property type="entry name" value="Ankyrin repeat-containing domain"/>
    <property type="match status" value="1"/>
</dbReference>
<evidence type="ECO:0000256" key="1">
    <source>
        <dbReference type="ARBA" id="ARBA00011073"/>
    </source>
</evidence>
<dbReference type="PANTHER" id="PTHR43806:SF58">
    <property type="entry name" value="ALKALINE PROTEASE 1-RELATED"/>
    <property type="match status" value="1"/>
</dbReference>
<comment type="similarity">
    <text evidence="1 5">Belongs to the peptidase S8 family.</text>
</comment>
<dbReference type="InterPro" id="IPR050131">
    <property type="entry name" value="Peptidase_S8_subtilisin-like"/>
</dbReference>
<feature type="region of interest" description="Disordered" evidence="6">
    <location>
        <begin position="1"/>
        <end position="35"/>
    </location>
</feature>
<keyword evidence="4 5" id="KW-0720">Serine protease</keyword>
<dbReference type="eggNOG" id="ENOG502S098">
    <property type="taxonomic scope" value="Eukaryota"/>
</dbReference>
<evidence type="ECO:0000313" key="9">
    <source>
        <dbReference type="Proteomes" id="UP000006911"/>
    </source>
</evidence>
<evidence type="ECO:0000313" key="8">
    <source>
        <dbReference type="EMBL" id="CAZ83902.1"/>
    </source>
</evidence>
<organism evidence="8 9">
    <name type="scientific">Tuber melanosporum (strain Mel28)</name>
    <name type="common">Perigord black truffle</name>
    <dbReference type="NCBI Taxonomy" id="656061"/>
    <lineage>
        <taxon>Eukaryota</taxon>
        <taxon>Fungi</taxon>
        <taxon>Dikarya</taxon>
        <taxon>Ascomycota</taxon>
        <taxon>Pezizomycotina</taxon>
        <taxon>Pezizomycetes</taxon>
        <taxon>Pezizales</taxon>
        <taxon>Tuberaceae</taxon>
        <taxon>Tuber</taxon>
    </lineage>
</organism>
<feature type="domain" description="Peptidase S8/S53" evidence="7">
    <location>
        <begin position="553"/>
        <end position="774"/>
    </location>
</feature>
<sequence length="849" mass="96037">MTRKSGGDTQYDSELEEAADYEDGDQGDNEQEQVTEAHHQLLKHLVDGTLHEIPSLELGNQHTGKGNMTILHLLLSDQQYRRLSSSKIRRFLDQLLNADSKRVKEFLSSRDINGQTALALAVSGSVRGIQVLSYLLQRKEALEAAEVQSDSGWNCLHELSSRGSSKNPQYIQNIEDCIKLILSSKSKKLITGQNKLGETPLHLAVKYKRQANPDWQLKLTSQLIDACPELLKIVNKNSRSPYQYRLDTLRAIETNTSSNNDDIARFMRNCYMHFEDRGEAVKYLYGKEDEELSMEIDLSEHSIYTFSRDSLTSLSQHWKFENILRYVYFPKVNFKNSSTDSYPVKDISKKQGQSQHYNSNDEGIGRKDLQAMFDWLRNNRGVKKIIKVRVIDNEDPPHSDEIIEESLKNFDVEVLDWFKFDLCSETILKAAPDVQEVHLYSSGNNAVLHAWSGCDGLKKLSKLKKVYIDIYQRLETYHRTQTILDAFKDRLKAHIDGIVIEERIEKYSASRGNGLAGTNSVVEGGSAQQTHTWIKHMDTFVNFIVNIPADKERKIRVALIDNGVDGSYSRLGQIIKLGTSYCSHPHHQGQLNNYCTPSKSHGTQMASLISQVCPKIDLYVARILDMEAEDSRQIDVGSVVKAINWAVDHKVDIISMSWTIERTEDNKTVLGGGLATAISRAHSERILMFCSTDDQGGLSKDDVYPGCLPGTFKIGAAKPSGNEGEWTDKGSYYTFPGEDLKVHLPPYLASDNDKLASGSSLATALASGMAALLLYCVQIVHNNPNTPPETSLQDARTYNNMDRAFKRMTDKNKQPRYIRAWEHLNPDFKELSKAKGIDELRRVMMYLFK</sequence>
<dbReference type="InterPro" id="IPR036852">
    <property type="entry name" value="Peptidase_S8/S53_dom_sf"/>
</dbReference>
<dbReference type="InterPro" id="IPR000209">
    <property type="entry name" value="Peptidase_S8/S53_dom"/>
</dbReference>
<gene>
    <name evidence="8" type="ORF">GSTUM_00007783001</name>
</gene>
<evidence type="ECO:0000256" key="4">
    <source>
        <dbReference type="ARBA" id="ARBA00022825"/>
    </source>
</evidence>
<evidence type="ECO:0000256" key="2">
    <source>
        <dbReference type="ARBA" id="ARBA00022670"/>
    </source>
</evidence>
<dbReference type="SUPFAM" id="SSF48403">
    <property type="entry name" value="Ankyrin repeat"/>
    <property type="match status" value="1"/>
</dbReference>
<dbReference type="EMBL" id="FN430308">
    <property type="protein sequence ID" value="CAZ83902.1"/>
    <property type="molecule type" value="Genomic_DNA"/>
</dbReference>
<keyword evidence="9" id="KW-1185">Reference proteome</keyword>
<keyword evidence="3 5" id="KW-0378">Hydrolase</keyword>
<dbReference type="PANTHER" id="PTHR43806">
    <property type="entry name" value="PEPTIDASE S8"/>
    <property type="match status" value="1"/>
</dbReference>
<dbReference type="RefSeq" id="XP_002839711.1">
    <property type="nucleotide sequence ID" value="XM_002839665.1"/>
</dbReference>
<reference evidence="8 9" key="1">
    <citation type="journal article" date="2010" name="Nature">
        <title>Perigord black truffle genome uncovers evolutionary origins and mechanisms of symbiosis.</title>
        <authorList>
            <person name="Martin F."/>
            <person name="Kohler A."/>
            <person name="Murat C."/>
            <person name="Balestrini R."/>
            <person name="Coutinho P.M."/>
            <person name="Jaillon O."/>
            <person name="Montanini B."/>
            <person name="Morin E."/>
            <person name="Noel B."/>
            <person name="Percudani R."/>
            <person name="Porcel B."/>
            <person name="Rubini A."/>
            <person name="Amicucci A."/>
            <person name="Amselem J."/>
            <person name="Anthouard V."/>
            <person name="Arcioni S."/>
            <person name="Artiguenave F."/>
            <person name="Aury J.M."/>
            <person name="Ballario P."/>
            <person name="Bolchi A."/>
            <person name="Brenna A."/>
            <person name="Brun A."/>
            <person name="Buee M."/>
            <person name="Cantarel B."/>
            <person name="Chevalier G."/>
            <person name="Couloux A."/>
            <person name="Da Silva C."/>
            <person name="Denoeud F."/>
            <person name="Duplessis S."/>
            <person name="Ghignone S."/>
            <person name="Hilselberger B."/>
            <person name="Iotti M."/>
            <person name="Marcais B."/>
            <person name="Mello A."/>
            <person name="Miranda M."/>
            <person name="Pacioni G."/>
            <person name="Quesneville H."/>
            <person name="Riccioni C."/>
            <person name="Ruotolo R."/>
            <person name="Splivallo R."/>
            <person name="Stocchi V."/>
            <person name="Tisserant E."/>
            <person name="Viscomi A.R."/>
            <person name="Zambonelli A."/>
            <person name="Zampieri E."/>
            <person name="Henrissat B."/>
            <person name="Lebrun M.H."/>
            <person name="Paolocci F."/>
            <person name="Bonfante P."/>
            <person name="Ottonello S."/>
            <person name="Wincker P."/>
        </authorList>
    </citation>
    <scope>NUCLEOTIDE SEQUENCE [LARGE SCALE GENOMIC DNA]</scope>
    <source>
        <strain evidence="8 9">Mel28</strain>
    </source>
</reference>
<evidence type="ECO:0000259" key="7">
    <source>
        <dbReference type="Pfam" id="PF00082"/>
    </source>
</evidence>
<dbReference type="Pfam" id="PF00082">
    <property type="entry name" value="Peptidase_S8"/>
    <property type="match status" value="1"/>
</dbReference>
<proteinExistence type="inferred from homology"/>
<dbReference type="SUPFAM" id="SSF52743">
    <property type="entry name" value="Subtilisin-like"/>
    <property type="match status" value="1"/>
</dbReference>
<dbReference type="PRINTS" id="PR00723">
    <property type="entry name" value="SUBTILISIN"/>
</dbReference>
<evidence type="ECO:0000256" key="6">
    <source>
        <dbReference type="SAM" id="MobiDB-lite"/>
    </source>
</evidence>
<feature type="active site" description="Charge relay system" evidence="5">
    <location>
        <position position="601"/>
    </location>
</feature>
<dbReference type="PROSITE" id="PS51892">
    <property type="entry name" value="SUBTILASE"/>
    <property type="match status" value="1"/>
</dbReference>
<feature type="compositionally biased region" description="Acidic residues" evidence="6">
    <location>
        <begin position="11"/>
        <end position="33"/>
    </location>
</feature>
<dbReference type="Proteomes" id="UP000006911">
    <property type="component" value="Unassembled WGS sequence"/>
</dbReference>
<accession>D5GH77</accession>
<evidence type="ECO:0000256" key="3">
    <source>
        <dbReference type="ARBA" id="ARBA00022801"/>
    </source>
</evidence>
<dbReference type="InterPro" id="IPR015500">
    <property type="entry name" value="Peptidase_S8_subtilisin-rel"/>
</dbReference>
<dbReference type="HOGENOM" id="CLU_006016_3_1_1"/>
<keyword evidence="2 5" id="KW-0645">Protease</keyword>
<dbReference type="GO" id="GO:0004252">
    <property type="term" value="F:serine-type endopeptidase activity"/>
    <property type="evidence" value="ECO:0007669"/>
    <property type="project" value="UniProtKB-UniRule"/>
</dbReference>
<dbReference type="AlphaFoldDB" id="D5GH77"/>
<dbReference type="CDD" id="cd07491">
    <property type="entry name" value="Peptidases_S8_7"/>
    <property type="match status" value="1"/>
</dbReference>
<feature type="active site" description="Charge relay system" evidence="5">
    <location>
        <position position="561"/>
    </location>
</feature>
<name>D5GH77_TUBMM</name>
<dbReference type="OMA" id="WTIERTE"/>
<evidence type="ECO:0000256" key="5">
    <source>
        <dbReference type="PROSITE-ProRule" id="PRU01240"/>
    </source>
</evidence>
<dbReference type="Gene3D" id="3.40.50.200">
    <property type="entry name" value="Peptidase S8/S53 domain"/>
    <property type="match status" value="1"/>
</dbReference>
<feature type="active site" description="Charge relay system" evidence="5">
    <location>
        <position position="760"/>
    </location>
</feature>
<protein>
    <submittedName>
        <fullName evidence="8">(Perigord truffle) hypothetical protein</fullName>
    </submittedName>
</protein>
<dbReference type="InterPro" id="IPR036770">
    <property type="entry name" value="Ankyrin_rpt-contain_sf"/>
</dbReference>